<dbReference type="SUPFAM" id="SSF103481">
    <property type="entry name" value="Multidrug resistance efflux transporter EmrE"/>
    <property type="match status" value="2"/>
</dbReference>
<dbReference type="InterPro" id="IPR037185">
    <property type="entry name" value="EmrE-like"/>
</dbReference>
<keyword evidence="1" id="KW-0812">Transmembrane</keyword>
<feature type="transmembrane region" description="Helical" evidence="1">
    <location>
        <begin position="188"/>
        <end position="213"/>
    </location>
</feature>
<sequence length="300" mass="31835">METWVIATVLAAAFQTARFMLQKQLSMGALSTAGATFARFIYSSPLVLLLVAVYLALQGVAMPALSGLFWVYALLGGLGQILATICVVALFRQRNFAVGITFKNTEVVLTAFAGLVVLGEGVTPAGLAAILLGLVGVLVLSGTPGLTGNWLRRIASRAAGLGLLAGALFAVSSVAYRGASLELASDDPFLRAMVTLAAVTASQTIAMTLWLRWREPGQIRAVILVWRRAVWIGLTSMAGSLCWFTAFTLQNVAYVKAVGQVELIFSLAASILFFNEKFTRREAVGIALISASVLSLVLFL</sequence>
<dbReference type="RefSeq" id="WP_380788639.1">
    <property type="nucleotide sequence ID" value="NZ_JBHTKR010000001.1"/>
</dbReference>
<dbReference type="EMBL" id="JBHTKR010000001">
    <property type="protein sequence ID" value="MFD1193394.1"/>
    <property type="molecule type" value="Genomic_DNA"/>
</dbReference>
<evidence type="ECO:0000256" key="1">
    <source>
        <dbReference type="SAM" id="Phobius"/>
    </source>
</evidence>
<protein>
    <submittedName>
        <fullName evidence="3">EamA family transporter</fullName>
    </submittedName>
</protein>
<dbReference type="Proteomes" id="UP001597151">
    <property type="component" value="Unassembled WGS sequence"/>
</dbReference>
<keyword evidence="1" id="KW-1133">Transmembrane helix</keyword>
<reference evidence="4" key="1">
    <citation type="journal article" date="2019" name="Int. J. Syst. Evol. Microbiol.">
        <title>The Global Catalogue of Microorganisms (GCM) 10K type strain sequencing project: providing services to taxonomists for standard genome sequencing and annotation.</title>
        <authorList>
            <consortium name="The Broad Institute Genomics Platform"/>
            <consortium name="The Broad Institute Genome Sequencing Center for Infectious Disease"/>
            <person name="Wu L."/>
            <person name="Ma J."/>
        </authorList>
    </citation>
    <scope>NUCLEOTIDE SEQUENCE [LARGE SCALE GENOMIC DNA]</scope>
    <source>
        <strain evidence="4">CCUG 55328</strain>
    </source>
</reference>
<comment type="caution">
    <text evidence="3">The sequence shown here is derived from an EMBL/GenBank/DDBJ whole genome shotgun (WGS) entry which is preliminary data.</text>
</comment>
<name>A0ABW3T878_9RHOB</name>
<feature type="domain" description="EamA" evidence="2">
    <location>
        <begin position="160"/>
        <end position="296"/>
    </location>
</feature>
<keyword evidence="1" id="KW-0472">Membrane</keyword>
<proteinExistence type="predicted"/>
<accession>A0ABW3T878</accession>
<feature type="transmembrane region" description="Helical" evidence="1">
    <location>
        <begin position="111"/>
        <end position="142"/>
    </location>
</feature>
<feature type="transmembrane region" description="Helical" evidence="1">
    <location>
        <begin position="283"/>
        <end position="299"/>
    </location>
</feature>
<organism evidence="3 4">
    <name type="scientific">Seohaeicola saemankumensis</name>
    <dbReference type="NCBI Taxonomy" id="481181"/>
    <lineage>
        <taxon>Bacteria</taxon>
        <taxon>Pseudomonadati</taxon>
        <taxon>Pseudomonadota</taxon>
        <taxon>Alphaproteobacteria</taxon>
        <taxon>Rhodobacterales</taxon>
        <taxon>Roseobacteraceae</taxon>
        <taxon>Seohaeicola</taxon>
    </lineage>
</organism>
<evidence type="ECO:0000313" key="3">
    <source>
        <dbReference type="EMBL" id="MFD1193394.1"/>
    </source>
</evidence>
<keyword evidence="4" id="KW-1185">Reference proteome</keyword>
<evidence type="ECO:0000313" key="4">
    <source>
        <dbReference type="Proteomes" id="UP001597151"/>
    </source>
</evidence>
<feature type="transmembrane region" description="Helical" evidence="1">
    <location>
        <begin position="69"/>
        <end position="91"/>
    </location>
</feature>
<dbReference type="Pfam" id="PF00892">
    <property type="entry name" value="EamA"/>
    <property type="match status" value="1"/>
</dbReference>
<dbReference type="InterPro" id="IPR000620">
    <property type="entry name" value="EamA_dom"/>
</dbReference>
<feature type="transmembrane region" description="Helical" evidence="1">
    <location>
        <begin position="225"/>
        <end position="247"/>
    </location>
</feature>
<gene>
    <name evidence="3" type="ORF">ACFQ3C_01760</name>
</gene>
<feature type="transmembrane region" description="Helical" evidence="1">
    <location>
        <begin position="35"/>
        <end position="57"/>
    </location>
</feature>
<feature type="transmembrane region" description="Helical" evidence="1">
    <location>
        <begin position="154"/>
        <end position="176"/>
    </location>
</feature>
<evidence type="ECO:0000259" key="2">
    <source>
        <dbReference type="Pfam" id="PF00892"/>
    </source>
</evidence>
<feature type="transmembrane region" description="Helical" evidence="1">
    <location>
        <begin position="253"/>
        <end position="274"/>
    </location>
</feature>